<keyword evidence="2" id="KW-1185">Reference proteome</keyword>
<dbReference type="Proteomes" id="UP001374535">
    <property type="component" value="Chromosome 6"/>
</dbReference>
<accession>A0AAQ3NCV2</accession>
<organism evidence="1 2">
    <name type="scientific">Vigna mungo</name>
    <name type="common">Black gram</name>
    <name type="synonym">Phaseolus mungo</name>
    <dbReference type="NCBI Taxonomy" id="3915"/>
    <lineage>
        <taxon>Eukaryota</taxon>
        <taxon>Viridiplantae</taxon>
        <taxon>Streptophyta</taxon>
        <taxon>Embryophyta</taxon>
        <taxon>Tracheophyta</taxon>
        <taxon>Spermatophyta</taxon>
        <taxon>Magnoliopsida</taxon>
        <taxon>eudicotyledons</taxon>
        <taxon>Gunneridae</taxon>
        <taxon>Pentapetalae</taxon>
        <taxon>rosids</taxon>
        <taxon>fabids</taxon>
        <taxon>Fabales</taxon>
        <taxon>Fabaceae</taxon>
        <taxon>Papilionoideae</taxon>
        <taxon>50 kb inversion clade</taxon>
        <taxon>NPAAA clade</taxon>
        <taxon>indigoferoid/millettioid clade</taxon>
        <taxon>Phaseoleae</taxon>
        <taxon>Vigna</taxon>
    </lineage>
</organism>
<dbReference type="AlphaFoldDB" id="A0AAQ3NCV2"/>
<protein>
    <submittedName>
        <fullName evidence="1">Uncharacterized protein</fullName>
    </submittedName>
</protein>
<sequence length="150" mass="16746">MQREETILLKTSDGSIEVSFLNMAITSSREDNALYDNSITSADIDEPAGLGSEREMLKSKSIICADTFRTSEFGSAHRGRYIITLSPKHRASRLGSTNADGSLEKFLNRVLSICLLCAQLPWQPSAQYPLTQIIRNFRSISCTARQPRFL</sequence>
<dbReference type="EMBL" id="CP144695">
    <property type="protein sequence ID" value="WVZ06666.1"/>
    <property type="molecule type" value="Genomic_DNA"/>
</dbReference>
<gene>
    <name evidence="1" type="ORF">V8G54_020012</name>
</gene>
<evidence type="ECO:0000313" key="1">
    <source>
        <dbReference type="EMBL" id="WVZ06666.1"/>
    </source>
</evidence>
<name>A0AAQ3NCV2_VIGMU</name>
<reference evidence="1 2" key="1">
    <citation type="journal article" date="2023" name="Life. Sci Alliance">
        <title>Evolutionary insights into 3D genome organization and epigenetic landscape of Vigna mungo.</title>
        <authorList>
            <person name="Junaid A."/>
            <person name="Singh B."/>
            <person name="Bhatia S."/>
        </authorList>
    </citation>
    <scope>NUCLEOTIDE SEQUENCE [LARGE SCALE GENOMIC DNA]</scope>
    <source>
        <strain evidence="1">Urdbean</strain>
    </source>
</reference>
<evidence type="ECO:0000313" key="2">
    <source>
        <dbReference type="Proteomes" id="UP001374535"/>
    </source>
</evidence>
<proteinExistence type="predicted"/>